<dbReference type="KEGG" id="dli:dnl_37610"/>
<dbReference type="AlphaFoldDB" id="A0A975B9X2"/>
<evidence type="ECO:0000313" key="1">
    <source>
        <dbReference type="EMBL" id="QTA81426.1"/>
    </source>
</evidence>
<sequence length="49" mass="5625">MPGKPFKIYAQAPDNENQSAVPVKISFTLTNCHSAHVISPFYYFHFFSF</sequence>
<proteinExistence type="predicted"/>
<accession>A0A975B9X2</accession>
<keyword evidence="2" id="KW-1185">Reference proteome</keyword>
<dbReference type="EMBL" id="CP061799">
    <property type="protein sequence ID" value="QTA81426.1"/>
    <property type="molecule type" value="Genomic_DNA"/>
</dbReference>
<evidence type="ECO:0000313" key="2">
    <source>
        <dbReference type="Proteomes" id="UP000663720"/>
    </source>
</evidence>
<dbReference type="Proteomes" id="UP000663720">
    <property type="component" value="Chromosome"/>
</dbReference>
<protein>
    <submittedName>
        <fullName evidence="1">Uncharacterized protein</fullName>
    </submittedName>
</protein>
<gene>
    <name evidence="1" type="ORF">dnl_37610</name>
</gene>
<organism evidence="1 2">
    <name type="scientific">Desulfonema limicola</name>
    <dbReference type="NCBI Taxonomy" id="45656"/>
    <lineage>
        <taxon>Bacteria</taxon>
        <taxon>Pseudomonadati</taxon>
        <taxon>Thermodesulfobacteriota</taxon>
        <taxon>Desulfobacteria</taxon>
        <taxon>Desulfobacterales</taxon>
        <taxon>Desulfococcaceae</taxon>
        <taxon>Desulfonema</taxon>
    </lineage>
</organism>
<reference evidence="1" key="1">
    <citation type="journal article" date="2021" name="Microb. Physiol.">
        <title>Proteogenomic Insights into the Physiology of Marine, Sulfate-Reducing, Filamentous Desulfonema limicola and Desulfonema magnum.</title>
        <authorList>
            <person name="Schnaars V."/>
            <person name="Wohlbrand L."/>
            <person name="Scheve S."/>
            <person name="Hinrichs C."/>
            <person name="Reinhardt R."/>
            <person name="Rabus R."/>
        </authorList>
    </citation>
    <scope>NUCLEOTIDE SEQUENCE</scope>
    <source>
        <strain evidence="1">5ac10</strain>
    </source>
</reference>
<name>A0A975B9X2_9BACT</name>